<evidence type="ECO:0000256" key="10">
    <source>
        <dbReference type="SAM" id="SignalP"/>
    </source>
</evidence>
<proteinExistence type="predicted"/>
<dbReference type="InterPro" id="IPR036909">
    <property type="entry name" value="Cyt_c-like_dom_sf"/>
</dbReference>
<keyword evidence="13" id="KW-1185">Reference proteome</keyword>
<evidence type="ECO:0000256" key="5">
    <source>
        <dbReference type="ARBA" id="ARBA00022989"/>
    </source>
</evidence>
<evidence type="ECO:0000313" key="12">
    <source>
        <dbReference type="EMBL" id="MCA1855905.1"/>
    </source>
</evidence>
<dbReference type="InterPro" id="IPR009056">
    <property type="entry name" value="Cyt_c-like_dom"/>
</dbReference>
<evidence type="ECO:0000259" key="11">
    <source>
        <dbReference type="PROSITE" id="PS51007"/>
    </source>
</evidence>
<evidence type="ECO:0000256" key="3">
    <source>
        <dbReference type="ARBA" id="ARBA00022692"/>
    </source>
</evidence>
<feature type="transmembrane region" description="Helical" evidence="9">
    <location>
        <begin position="226"/>
        <end position="244"/>
    </location>
</feature>
<comment type="subcellular location">
    <subcellularLocation>
        <location evidence="1">Membrane</location>
    </subcellularLocation>
</comment>
<evidence type="ECO:0000256" key="9">
    <source>
        <dbReference type="SAM" id="Phobius"/>
    </source>
</evidence>
<gene>
    <name evidence="12" type="ORF">LE190_08195</name>
</gene>
<sequence>MKLAKKLIAVLALLPGLAFAAEGGFPLEPAPKRSDLSSLQNGAKLFINHCLNCHSASSMRYNRLRDLGLSEEQIKNNLLFSQDKVGGMMTTAMRPDDAKAWFGAVPPDLSVIARAKSSPAGSGADYLYTYLRTFYKDDNRPTGWNNMVLPNVAMPHVMWQQQGVRQAKFQEVADPHEQGKTVHKFVGFETVTPGTMSPQEFDTATADLVAYLSWMAEPAQDQRKKLGVIVLLFLSIFAFLAWRLNESYWKEVK</sequence>
<organism evidence="12 13">
    <name type="scientific">Massilia hydrophila</name>
    <dbReference type="NCBI Taxonomy" id="3044279"/>
    <lineage>
        <taxon>Bacteria</taxon>
        <taxon>Pseudomonadati</taxon>
        <taxon>Pseudomonadota</taxon>
        <taxon>Betaproteobacteria</taxon>
        <taxon>Burkholderiales</taxon>
        <taxon>Oxalobacteraceae</taxon>
        <taxon>Telluria group</taxon>
        <taxon>Massilia</taxon>
    </lineage>
</organism>
<comment type="caution">
    <text evidence="12">The sequence shown here is derived from an EMBL/GenBank/DDBJ whole genome shotgun (WGS) entry which is preliminary data.</text>
</comment>
<dbReference type="Gene3D" id="1.10.760.10">
    <property type="entry name" value="Cytochrome c-like domain"/>
    <property type="match status" value="1"/>
</dbReference>
<feature type="signal peptide" evidence="10">
    <location>
        <begin position="1"/>
        <end position="20"/>
    </location>
</feature>
<keyword evidence="2 8" id="KW-0349">Heme</keyword>
<dbReference type="SUPFAM" id="SSF46626">
    <property type="entry name" value="Cytochrome c"/>
    <property type="match status" value="1"/>
</dbReference>
<dbReference type="EMBL" id="JAHYBX010000002">
    <property type="protein sequence ID" value="MCA1855905.1"/>
    <property type="molecule type" value="Genomic_DNA"/>
</dbReference>
<keyword evidence="10" id="KW-0732">Signal</keyword>
<evidence type="ECO:0000256" key="8">
    <source>
        <dbReference type="PROSITE-ProRule" id="PRU00433"/>
    </source>
</evidence>
<dbReference type="PROSITE" id="PS51007">
    <property type="entry name" value="CYTC"/>
    <property type="match status" value="1"/>
</dbReference>
<keyword evidence="5 9" id="KW-1133">Transmembrane helix</keyword>
<dbReference type="RefSeq" id="WP_225238265.1">
    <property type="nucleotide sequence ID" value="NZ_JAHYBX010000002.1"/>
</dbReference>
<evidence type="ECO:0000256" key="6">
    <source>
        <dbReference type="ARBA" id="ARBA00023004"/>
    </source>
</evidence>
<name>A0ABS7YC20_9BURK</name>
<accession>A0ABS7YC20</accession>
<evidence type="ECO:0000256" key="1">
    <source>
        <dbReference type="ARBA" id="ARBA00004370"/>
    </source>
</evidence>
<dbReference type="InterPro" id="IPR002326">
    <property type="entry name" value="Cyt_c1"/>
</dbReference>
<keyword evidence="6 8" id="KW-0408">Iron</keyword>
<evidence type="ECO:0000256" key="7">
    <source>
        <dbReference type="ARBA" id="ARBA00023136"/>
    </source>
</evidence>
<feature type="chain" id="PRO_5046033286" evidence="10">
    <location>
        <begin position="21"/>
        <end position="253"/>
    </location>
</feature>
<reference evidence="12 13" key="1">
    <citation type="submission" date="2021-07" db="EMBL/GenBank/DDBJ databases">
        <title>Characterization of Violacein-producing bacteria and related species.</title>
        <authorList>
            <person name="Wilson H.S."/>
            <person name="De Leon M.E."/>
        </authorList>
    </citation>
    <scope>NUCLEOTIDE SEQUENCE [LARGE SCALE GENOMIC DNA]</scope>
    <source>
        <strain evidence="12 13">HSC-2F05</strain>
    </source>
</reference>
<keyword evidence="7 9" id="KW-0472">Membrane</keyword>
<keyword evidence="4 8" id="KW-0479">Metal-binding</keyword>
<dbReference type="Gene3D" id="1.20.5.100">
    <property type="entry name" value="Cytochrome c1, transmembrane anchor, C-terminal"/>
    <property type="match status" value="1"/>
</dbReference>
<protein>
    <submittedName>
        <fullName evidence="12">Cytochrome c1</fullName>
    </submittedName>
</protein>
<evidence type="ECO:0000256" key="2">
    <source>
        <dbReference type="ARBA" id="ARBA00022617"/>
    </source>
</evidence>
<evidence type="ECO:0000313" key="13">
    <source>
        <dbReference type="Proteomes" id="UP001198602"/>
    </source>
</evidence>
<dbReference type="PANTHER" id="PTHR10266:SF3">
    <property type="entry name" value="CYTOCHROME C1, HEME PROTEIN, MITOCHONDRIAL"/>
    <property type="match status" value="1"/>
</dbReference>
<dbReference type="Pfam" id="PF02167">
    <property type="entry name" value="Cytochrom_C1"/>
    <property type="match status" value="1"/>
</dbReference>
<keyword evidence="3 9" id="KW-0812">Transmembrane</keyword>
<dbReference type="Proteomes" id="UP001198602">
    <property type="component" value="Unassembled WGS sequence"/>
</dbReference>
<dbReference type="PANTHER" id="PTHR10266">
    <property type="entry name" value="CYTOCHROME C1"/>
    <property type="match status" value="1"/>
</dbReference>
<evidence type="ECO:0000256" key="4">
    <source>
        <dbReference type="ARBA" id="ARBA00022723"/>
    </source>
</evidence>
<feature type="domain" description="Cytochrome c" evidence="11">
    <location>
        <begin position="37"/>
        <end position="216"/>
    </location>
</feature>